<gene>
    <name evidence="2" type="ORF">DXG03_005834</name>
</gene>
<keyword evidence="3" id="KW-1185">Reference proteome</keyword>
<reference evidence="2" key="2">
    <citation type="submission" date="2021-10" db="EMBL/GenBank/DDBJ databases">
        <title>Phylogenomics reveals ancestral predisposition of the termite-cultivated fungus Termitomyces towards a domesticated lifestyle.</title>
        <authorList>
            <person name="Auxier B."/>
            <person name="Grum-Grzhimaylo A."/>
            <person name="Cardenas M.E."/>
            <person name="Lodge J.D."/>
            <person name="Laessoe T."/>
            <person name="Pedersen O."/>
            <person name="Smith M.E."/>
            <person name="Kuyper T.W."/>
            <person name="Franco-Molano E.A."/>
            <person name="Baroni T.J."/>
            <person name="Aanen D.K."/>
        </authorList>
    </citation>
    <scope>NUCLEOTIDE SEQUENCE</scope>
    <source>
        <strain evidence="2">AP01</strain>
        <tissue evidence="2">Mycelium</tissue>
    </source>
</reference>
<reference evidence="2" key="1">
    <citation type="submission" date="2020-07" db="EMBL/GenBank/DDBJ databases">
        <authorList>
            <person name="Nieuwenhuis M."/>
            <person name="Van De Peppel L.J.J."/>
        </authorList>
    </citation>
    <scope>NUCLEOTIDE SEQUENCE</scope>
    <source>
        <strain evidence="2">AP01</strain>
        <tissue evidence="2">Mycelium</tissue>
    </source>
</reference>
<protein>
    <submittedName>
        <fullName evidence="2">Uncharacterized protein</fullName>
    </submittedName>
</protein>
<evidence type="ECO:0000313" key="2">
    <source>
        <dbReference type="EMBL" id="KAG5645559.1"/>
    </source>
</evidence>
<proteinExistence type="predicted"/>
<dbReference type="OrthoDB" id="2747778at2759"/>
<comment type="caution">
    <text evidence="2">The sequence shown here is derived from an EMBL/GenBank/DDBJ whole genome shotgun (WGS) entry which is preliminary data.</text>
</comment>
<evidence type="ECO:0000313" key="3">
    <source>
        <dbReference type="Proteomes" id="UP000775547"/>
    </source>
</evidence>
<feature type="region of interest" description="Disordered" evidence="1">
    <location>
        <begin position="1"/>
        <end position="52"/>
    </location>
</feature>
<evidence type="ECO:0000256" key="1">
    <source>
        <dbReference type="SAM" id="MobiDB-lite"/>
    </source>
</evidence>
<organism evidence="2 3">
    <name type="scientific">Asterophora parasitica</name>
    <dbReference type="NCBI Taxonomy" id="117018"/>
    <lineage>
        <taxon>Eukaryota</taxon>
        <taxon>Fungi</taxon>
        <taxon>Dikarya</taxon>
        <taxon>Basidiomycota</taxon>
        <taxon>Agaricomycotina</taxon>
        <taxon>Agaricomycetes</taxon>
        <taxon>Agaricomycetidae</taxon>
        <taxon>Agaricales</taxon>
        <taxon>Tricholomatineae</taxon>
        <taxon>Lyophyllaceae</taxon>
        <taxon>Asterophora</taxon>
    </lineage>
</organism>
<dbReference type="EMBL" id="JABCKV010000037">
    <property type="protein sequence ID" value="KAG5645559.1"/>
    <property type="molecule type" value="Genomic_DNA"/>
</dbReference>
<name>A0A9P7G9R4_9AGAR</name>
<accession>A0A9P7G9R4</accession>
<dbReference type="Proteomes" id="UP000775547">
    <property type="component" value="Unassembled WGS sequence"/>
</dbReference>
<dbReference type="InterPro" id="IPR011009">
    <property type="entry name" value="Kinase-like_dom_sf"/>
</dbReference>
<sequence length="543" mass="60308">MSDDDPPLLALKHQEETASNAREAMRPKMLPGREPPSADLSTPQPVAPLASDSQLLPTHPEALQYPNKTLEPVPTTAVIDGLTTDEREQQRAEDAFYCAEHFPGHVVLSPLNIVLARLGTPALFTQNDPPPITSNPLIGASEHVTKYQQTIINADDILSFIPTLSLHGKGEDTKLFFSILSQVRPEFAVIDQCFNSDLFRVASFYQLGYNTLFVYTFCTAPLEFFIGNIVPVSFVLPGIEGVVRLTGRCLSRLRSRPFERSIVVLEGTLDDRSTDTIYIVVKLLASFAAFGSPPPGLSNEVSRTGKRLVSAIEDLPAVVRRHLEVMPFSSPPNACQLMDVGSGATFLAAAQAILDAFRRGILHRDLSVNDILVANDQLLLDDWEIGRRFRSWAGNGKIKSLAHWTQLESTVCSLVKVLTQRFVPPLDQKRKWATILRRYHWDDRLMSHGTLRDVRFALWVPQWEDTLVADTLGVFRLAGHHAQAQLLSSLFLLPLPTMLINVDANHDTVLRSLEVLVKQAVEVVDAVDVNSFSSEWDMVPNSP</sequence>
<dbReference type="SUPFAM" id="SSF56112">
    <property type="entry name" value="Protein kinase-like (PK-like)"/>
    <property type="match status" value="1"/>
</dbReference>
<dbReference type="AlphaFoldDB" id="A0A9P7G9R4"/>